<keyword evidence="1" id="KW-1133">Transmembrane helix</keyword>
<name>A0A1I5DV23_9GAMM</name>
<keyword evidence="1" id="KW-0472">Membrane</keyword>
<evidence type="ECO:0000256" key="1">
    <source>
        <dbReference type="SAM" id="Phobius"/>
    </source>
</evidence>
<dbReference type="STRING" id="53341.SAMN05421579_14637"/>
<organism evidence="2 3">
    <name type="scientific">Xenorhabdus japonica</name>
    <dbReference type="NCBI Taxonomy" id="53341"/>
    <lineage>
        <taxon>Bacteria</taxon>
        <taxon>Pseudomonadati</taxon>
        <taxon>Pseudomonadota</taxon>
        <taxon>Gammaproteobacteria</taxon>
        <taxon>Enterobacterales</taxon>
        <taxon>Morganellaceae</taxon>
        <taxon>Xenorhabdus</taxon>
    </lineage>
</organism>
<dbReference type="RefSeq" id="WP_092520834.1">
    <property type="nucleotide sequence ID" value="NZ_CAWRAH010000092.1"/>
</dbReference>
<dbReference type="EMBL" id="FOVO01000046">
    <property type="protein sequence ID" value="SFO03073.1"/>
    <property type="molecule type" value="Genomic_DNA"/>
</dbReference>
<accession>A0A1I5DV23</accession>
<evidence type="ECO:0000313" key="3">
    <source>
        <dbReference type="Proteomes" id="UP000199011"/>
    </source>
</evidence>
<evidence type="ECO:0000313" key="2">
    <source>
        <dbReference type="EMBL" id="SFO03073.1"/>
    </source>
</evidence>
<protein>
    <submittedName>
        <fullName evidence="2">Uncharacterized protein</fullName>
    </submittedName>
</protein>
<sequence>MKQSNCFLHYLKEEVIGYWQILIDEDFRLYMLALFLLLTFPVSLPVMALIRFVYDRLGK</sequence>
<feature type="transmembrane region" description="Helical" evidence="1">
    <location>
        <begin position="29"/>
        <end position="54"/>
    </location>
</feature>
<dbReference type="AlphaFoldDB" id="A0A1I5DV23"/>
<keyword evidence="3" id="KW-1185">Reference proteome</keyword>
<proteinExistence type="predicted"/>
<reference evidence="3" key="1">
    <citation type="submission" date="2016-10" db="EMBL/GenBank/DDBJ databases">
        <authorList>
            <person name="Varghese N."/>
            <person name="Submissions S."/>
        </authorList>
    </citation>
    <scope>NUCLEOTIDE SEQUENCE [LARGE SCALE GENOMIC DNA]</scope>
    <source>
        <strain evidence="3">DSM 16522</strain>
    </source>
</reference>
<gene>
    <name evidence="2" type="ORF">SAMN05421579_14637</name>
</gene>
<keyword evidence="1" id="KW-0812">Transmembrane</keyword>
<dbReference type="Proteomes" id="UP000199011">
    <property type="component" value="Unassembled WGS sequence"/>
</dbReference>